<evidence type="ECO:0000313" key="2">
    <source>
        <dbReference type="EMBL" id="EDK36399.2"/>
    </source>
</evidence>
<keyword evidence="3" id="KW-1185">Reference proteome</keyword>
<dbReference type="GeneID" id="5129617"/>
<dbReference type="GO" id="GO:0005634">
    <property type="term" value="C:nucleus"/>
    <property type="evidence" value="ECO:0007669"/>
    <property type="project" value="TreeGrafter"/>
</dbReference>
<organism evidence="2 3">
    <name type="scientific">Meyerozyma guilliermondii (strain ATCC 6260 / CBS 566 / DSM 6381 / JCM 1539 / NBRC 10279 / NRRL Y-324)</name>
    <name type="common">Yeast</name>
    <name type="synonym">Candida guilliermondii</name>
    <dbReference type="NCBI Taxonomy" id="294746"/>
    <lineage>
        <taxon>Eukaryota</taxon>
        <taxon>Fungi</taxon>
        <taxon>Dikarya</taxon>
        <taxon>Ascomycota</taxon>
        <taxon>Saccharomycotina</taxon>
        <taxon>Pichiomycetes</taxon>
        <taxon>Debaryomycetaceae</taxon>
        <taxon>Meyerozyma</taxon>
    </lineage>
</organism>
<dbReference type="OrthoDB" id="286814at2759"/>
<dbReference type="HOGENOM" id="CLU_063721_0_0_1"/>
<dbReference type="InParanoid" id="A5DB42"/>
<dbReference type="PANTHER" id="PTHR15615:SF36">
    <property type="entry name" value="PHO85 CYCLIN-5"/>
    <property type="match status" value="1"/>
</dbReference>
<dbReference type="PANTHER" id="PTHR15615">
    <property type="match status" value="1"/>
</dbReference>
<dbReference type="SUPFAM" id="SSF47954">
    <property type="entry name" value="Cyclin-like"/>
    <property type="match status" value="1"/>
</dbReference>
<dbReference type="OMA" id="ENWCNIL"/>
<dbReference type="Proteomes" id="UP000001997">
    <property type="component" value="Unassembled WGS sequence"/>
</dbReference>
<dbReference type="Gene3D" id="1.10.472.10">
    <property type="entry name" value="Cyclin-like"/>
    <property type="match status" value="1"/>
</dbReference>
<dbReference type="eggNOG" id="KOG1674">
    <property type="taxonomic scope" value="Eukaryota"/>
</dbReference>
<dbReference type="VEuPathDB" id="FungiDB:PGUG_00497"/>
<name>A5DB42_PICGU</name>
<accession>A5DB42</accession>
<sequence>MSVSPKSPVSDIFDPVPTPSSSELNHKQTPPISPINVKYYNDYLTKPQFNFLLVNCSVNLLRMLYPELDFQKSKLRFFIVEILRRSKTSVQSLQLTCFYLSKILKKSERVLPQCPKKFFLGLLIIASKFNQDLNYSFKSWLKICGCNGQSSTSDFNLKVLKQVEVQCLQLLDYNCYINGLQYENWCNILAIFGYDFIRCHKCLTQELIWEAQPEIVESRLQKWKLFLSKLNFEALLAAEVHFSDYYVAQIGKKVVLSEEDVPTLFSQTGSKRQCGDAFEFESKRYKVSYHSVN</sequence>
<dbReference type="GO" id="GO:0019901">
    <property type="term" value="F:protein kinase binding"/>
    <property type="evidence" value="ECO:0007669"/>
    <property type="project" value="InterPro"/>
</dbReference>
<dbReference type="STRING" id="294746.A5DB42"/>
<dbReference type="CDD" id="cd20557">
    <property type="entry name" value="CYCLIN_ScPCL1-like"/>
    <property type="match status" value="1"/>
</dbReference>
<gene>
    <name evidence="2" type="ORF">PGUG_00497</name>
</gene>
<dbReference type="KEGG" id="pgu:PGUG_00497"/>
<reference evidence="2 3" key="1">
    <citation type="journal article" date="2009" name="Nature">
        <title>Evolution of pathogenicity and sexual reproduction in eight Candida genomes.</title>
        <authorList>
            <person name="Butler G."/>
            <person name="Rasmussen M.D."/>
            <person name="Lin M.F."/>
            <person name="Santos M.A."/>
            <person name="Sakthikumar S."/>
            <person name="Munro C.A."/>
            <person name="Rheinbay E."/>
            <person name="Grabherr M."/>
            <person name="Forche A."/>
            <person name="Reedy J.L."/>
            <person name="Agrafioti I."/>
            <person name="Arnaud M.B."/>
            <person name="Bates S."/>
            <person name="Brown A.J."/>
            <person name="Brunke S."/>
            <person name="Costanzo M.C."/>
            <person name="Fitzpatrick D.A."/>
            <person name="de Groot P.W."/>
            <person name="Harris D."/>
            <person name="Hoyer L.L."/>
            <person name="Hube B."/>
            <person name="Klis F.M."/>
            <person name="Kodira C."/>
            <person name="Lennard N."/>
            <person name="Logue M.E."/>
            <person name="Martin R."/>
            <person name="Neiman A.M."/>
            <person name="Nikolaou E."/>
            <person name="Quail M.A."/>
            <person name="Quinn J."/>
            <person name="Santos M.C."/>
            <person name="Schmitzberger F.F."/>
            <person name="Sherlock G."/>
            <person name="Shah P."/>
            <person name="Silverstein K.A."/>
            <person name="Skrzypek M.S."/>
            <person name="Soll D."/>
            <person name="Staggs R."/>
            <person name="Stansfield I."/>
            <person name="Stumpf M.P."/>
            <person name="Sudbery P.E."/>
            <person name="Srikantha T."/>
            <person name="Zeng Q."/>
            <person name="Berman J."/>
            <person name="Berriman M."/>
            <person name="Heitman J."/>
            <person name="Gow N.A."/>
            <person name="Lorenz M.C."/>
            <person name="Birren B.W."/>
            <person name="Kellis M."/>
            <person name="Cuomo C.A."/>
        </authorList>
    </citation>
    <scope>NUCLEOTIDE SEQUENCE [LARGE SCALE GENOMIC DNA]</scope>
    <source>
        <strain evidence="3">ATCC 6260 / CBS 566 / DSM 6381 / JCM 1539 / NBRC 10279 / NRRL Y-324</strain>
    </source>
</reference>
<protein>
    <recommendedName>
        <fullName evidence="4">Cyclin N-terminal domain-containing protein</fullName>
    </recommendedName>
</protein>
<feature type="compositionally biased region" description="Polar residues" evidence="1">
    <location>
        <begin position="19"/>
        <end position="29"/>
    </location>
</feature>
<dbReference type="AlphaFoldDB" id="A5DB42"/>
<dbReference type="EMBL" id="CH408155">
    <property type="protein sequence ID" value="EDK36399.2"/>
    <property type="molecule type" value="Genomic_DNA"/>
</dbReference>
<evidence type="ECO:0008006" key="4">
    <source>
        <dbReference type="Google" id="ProtNLM"/>
    </source>
</evidence>
<proteinExistence type="predicted"/>
<evidence type="ECO:0000313" key="3">
    <source>
        <dbReference type="Proteomes" id="UP000001997"/>
    </source>
</evidence>
<dbReference type="InterPro" id="IPR036915">
    <property type="entry name" value="Cyclin-like_sf"/>
</dbReference>
<dbReference type="GO" id="GO:0000307">
    <property type="term" value="C:cyclin-dependent protein kinase holoenzyme complex"/>
    <property type="evidence" value="ECO:0007669"/>
    <property type="project" value="UniProtKB-ARBA"/>
</dbReference>
<dbReference type="FunCoup" id="A5DB42">
    <property type="interactions" value="102"/>
</dbReference>
<dbReference type="InterPro" id="IPR013922">
    <property type="entry name" value="Cyclin_PHO80-like"/>
</dbReference>
<feature type="region of interest" description="Disordered" evidence="1">
    <location>
        <begin position="1"/>
        <end position="29"/>
    </location>
</feature>
<dbReference type="RefSeq" id="XP_001487120.2">
    <property type="nucleotide sequence ID" value="XM_001487070.1"/>
</dbReference>
<evidence type="ECO:0000256" key="1">
    <source>
        <dbReference type="SAM" id="MobiDB-lite"/>
    </source>
</evidence>
<dbReference type="GO" id="GO:0016538">
    <property type="term" value="F:cyclin-dependent protein serine/threonine kinase regulator activity"/>
    <property type="evidence" value="ECO:0007669"/>
    <property type="project" value="TreeGrafter"/>
</dbReference>